<sequence length="232" mass="24669">MTKVLMVVSAADHWTLNDGTHHPTGFWAEELVTPYSIFTDAGWDIDVATPGGIAPTVDSASLDESAGDAETLREVKTKLDKLQPVLAEPLNLDNVEAADYDLVFYPGGHGPMEDLAVNETSARILVDRMANNAPVALLCHAPAAVLATENAPGGSPFAGRAMTGFSNDEERAAGLADKAPWLLEDRLVNLGVEYNKAPEPGAPYVTVDGNLYTGQNPSSSRELAERLVKDLA</sequence>
<keyword evidence="6" id="KW-1185">Reference proteome</keyword>
<dbReference type="PANTHER" id="PTHR48094:SF11">
    <property type="entry name" value="GLUTATHIONE-INDEPENDENT GLYOXALASE HSP31-RELATED"/>
    <property type="match status" value="1"/>
</dbReference>
<evidence type="ECO:0000259" key="4">
    <source>
        <dbReference type="Pfam" id="PF01965"/>
    </source>
</evidence>
<dbReference type="RefSeq" id="WP_038612583.1">
    <property type="nucleotide sequence ID" value="NZ_CP009215.1"/>
</dbReference>
<dbReference type="InterPro" id="IPR050325">
    <property type="entry name" value="Prot/Nucl_acid_deglycase"/>
</dbReference>
<dbReference type="EMBL" id="CP009215">
    <property type="protein sequence ID" value="AIL97311.1"/>
    <property type="molecule type" value="Genomic_DNA"/>
</dbReference>
<dbReference type="InterPro" id="IPR029062">
    <property type="entry name" value="Class_I_gatase-like"/>
</dbReference>
<gene>
    <name evidence="5" type="ORF">CUREI_08390</name>
</gene>
<dbReference type="SUPFAM" id="SSF52317">
    <property type="entry name" value="Class I glutamine amidotransferase-like"/>
    <property type="match status" value="1"/>
</dbReference>
<keyword evidence="1" id="KW-0346">Stress response</keyword>
<dbReference type="GO" id="GO:0019172">
    <property type="term" value="F:glyoxalase III activity"/>
    <property type="evidence" value="ECO:0007669"/>
    <property type="project" value="TreeGrafter"/>
</dbReference>
<dbReference type="Pfam" id="PF01965">
    <property type="entry name" value="DJ-1_PfpI"/>
    <property type="match status" value="1"/>
</dbReference>
<organism evidence="5 6">
    <name type="scientific">Corynebacterium ureicelerivorans</name>
    <dbReference type="NCBI Taxonomy" id="401472"/>
    <lineage>
        <taxon>Bacteria</taxon>
        <taxon>Bacillati</taxon>
        <taxon>Actinomycetota</taxon>
        <taxon>Actinomycetes</taxon>
        <taxon>Mycobacteriales</taxon>
        <taxon>Corynebacteriaceae</taxon>
        <taxon>Corynebacterium</taxon>
    </lineage>
</organism>
<comment type="similarity">
    <text evidence="3">Belongs to the peptidase C56 family. HSP31-like subfamily.</text>
</comment>
<evidence type="ECO:0000313" key="5">
    <source>
        <dbReference type="EMBL" id="AIL97311.1"/>
    </source>
</evidence>
<evidence type="ECO:0000313" key="6">
    <source>
        <dbReference type="Proteomes" id="UP000028939"/>
    </source>
</evidence>
<protein>
    <submittedName>
        <fullName evidence="5">Transcriptional regulator</fullName>
    </submittedName>
</protein>
<dbReference type="AlphaFoldDB" id="A0A077HLQ4"/>
<dbReference type="Gene3D" id="3.40.50.880">
    <property type="match status" value="1"/>
</dbReference>
<feature type="domain" description="DJ-1/PfpI" evidence="4">
    <location>
        <begin position="28"/>
        <end position="229"/>
    </location>
</feature>
<proteinExistence type="inferred from homology"/>
<name>A0A077HLQ4_9CORY</name>
<keyword evidence="2" id="KW-0456">Lyase</keyword>
<dbReference type="CDD" id="cd03141">
    <property type="entry name" value="GATase1_Hsp31_like"/>
    <property type="match status" value="1"/>
</dbReference>
<dbReference type="GO" id="GO:0005737">
    <property type="term" value="C:cytoplasm"/>
    <property type="evidence" value="ECO:0007669"/>
    <property type="project" value="TreeGrafter"/>
</dbReference>
<evidence type="ECO:0000256" key="3">
    <source>
        <dbReference type="ARBA" id="ARBA00038493"/>
    </source>
</evidence>
<dbReference type="OrthoDB" id="9792284at2"/>
<accession>A0A077HLQ4</accession>
<dbReference type="HOGENOM" id="CLU_070319_0_2_11"/>
<dbReference type="PANTHER" id="PTHR48094">
    <property type="entry name" value="PROTEIN/NUCLEIC ACID DEGLYCASE DJ-1-RELATED"/>
    <property type="match status" value="1"/>
</dbReference>
<evidence type="ECO:0000256" key="2">
    <source>
        <dbReference type="ARBA" id="ARBA00023239"/>
    </source>
</evidence>
<dbReference type="InterPro" id="IPR002818">
    <property type="entry name" value="DJ-1/PfpI"/>
</dbReference>
<evidence type="ECO:0000256" key="1">
    <source>
        <dbReference type="ARBA" id="ARBA00023016"/>
    </source>
</evidence>
<dbReference type="GO" id="GO:0019243">
    <property type="term" value="P:methylglyoxal catabolic process to D-lactate via S-lactoyl-glutathione"/>
    <property type="evidence" value="ECO:0007669"/>
    <property type="project" value="TreeGrafter"/>
</dbReference>
<dbReference type="STRING" id="401472.CUREI_08390"/>
<reference evidence="5 6" key="1">
    <citation type="submission" date="2014-08" db="EMBL/GenBank/DDBJ databases">
        <title>Complete genome sequence of Corynebacterium ureicelerivorans DSM 45051, a lipophilic and urea-splitting isolate from a blood culture of a septicaemia patient.</title>
        <authorList>
            <person name="Tippelt A."/>
            <person name="Albersmeier A."/>
            <person name="Brinkrolf K."/>
            <person name="Ruckert C."/>
            <person name="Tauch A."/>
        </authorList>
    </citation>
    <scope>NUCLEOTIDE SEQUENCE [LARGE SCALE GENOMIC DNA]</scope>
    <source>
        <strain evidence="5 6">IMMIB RIV-2301</strain>
    </source>
</reference>
<dbReference type="Proteomes" id="UP000028939">
    <property type="component" value="Chromosome"/>
</dbReference>
<dbReference type="KEGG" id="cuv:CUREI_08390"/>